<dbReference type="PROSITE" id="PS51186">
    <property type="entry name" value="GNAT"/>
    <property type="match status" value="1"/>
</dbReference>
<protein>
    <recommendedName>
        <fullName evidence="3">N-acetyltransferase domain-containing protein</fullName>
    </recommendedName>
</protein>
<dbReference type="InterPro" id="IPR050832">
    <property type="entry name" value="Bact_Acetyltransf"/>
</dbReference>
<comment type="caution">
    <text evidence="4">The sequence shown here is derived from an EMBL/GenBank/DDBJ whole genome shotgun (WGS) entry which is preliminary data.</text>
</comment>
<feature type="domain" description="N-acetyltransferase" evidence="3">
    <location>
        <begin position="2"/>
        <end position="146"/>
    </location>
</feature>
<dbReference type="InterPro" id="IPR016181">
    <property type="entry name" value="Acyl_CoA_acyltransferase"/>
</dbReference>
<keyword evidence="5" id="KW-1185">Reference proteome</keyword>
<sequence>MSTIRPAELSEAAALATIARAAYGVYVAEIGRKPPPMLQDFPAAIAAGRVWVARRPAQGFVIAFARGADWHVENLAVSPAAQGSGLGRTLLAYAEAEGRRRGHPRVTLYTNAAMSRALALYPRLGYRETGRTHDDGLHRVHFAKDL</sequence>
<evidence type="ECO:0000259" key="3">
    <source>
        <dbReference type="PROSITE" id="PS51186"/>
    </source>
</evidence>
<evidence type="ECO:0000256" key="2">
    <source>
        <dbReference type="ARBA" id="ARBA00023315"/>
    </source>
</evidence>
<dbReference type="Pfam" id="PF13508">
    <property type="entry name" value="Acetyltransf_7"/>
    <property type="match status" value="1"/>
</dbReference>
<dbReference type="SUPFAM" id="SSF55729">
    <property type="entry name" value="Acyl-CoA N-acyltransferases (Nat)"/>
    <property type="match status" value="1"/>
</dbReference>
<dbReference type="PANTHER" id="PTHR43877">
    <property type="entry name" value="AMINOALKYLPHOSPHONATE N-ACETYLTRANSFERASE-RELATED-RELATED"/>
    <property type="match status" value="1"/>
</dbReference>
<reference evidence="4 5" key="1">
    <citation type="submission" date="2023-04" db="EMBL/GenBank/DDBJ databases">
        <title>Marinoamorphus aggregata gen. nov., sp. Nov., isolate from tissue of brittle star Ophioplocus japonicus.</title>
        <authorList>
            <person name="Kawano K."/>
            <person name="Sawayama S."/>
            <person name="Nakagawa S."/>
        </authorList>
    </citation>
    <scope>NUCLEOTIDE SEQUENCE [LARGE SCALE GENOMIC DNA]</scope>
    <source>
        <strain evidence="4 5">NKW23</strain>
    </source>
</reference>
<dbReference type="RefSeq" id="WP_285671660.1">
    <property type="nucleotide sequence ID" value="NZ_BSYI01000014.1"/>
</dbReference>
<dbReference type="EMBL" id="BSYI01000014">
    <property type="protein sequence ID" value="GMG82869.1"/>
    <property type="molecule type" value="Genomic_DNA"/>
</dbReference>
<dbReference type="CDD" id="cd04301">
    <property type="entry name" value="NAT_SF"/>
    <property type="match status" value="1"/>
</dbReference>
<name>A0ABQ6LKT8_9RHOB</name>
<gene>
    <name evidence="4" type="ORF">LNKW23_20820</name>
</gene>
<keyword evidence="2" id="KW-0012">Acyltransferase</keyword>
<evidence type="ECO:0000256" key="1">
    <source>
        <dbReference type="ARBA" id="ARBA00022679"/>
    </source>
</evidence>
<accession>A0ABQ6LKT8</accession>
<keyword evidence="1" id="KW-0808">Transferase</keyword>
<evidence type="ECO:0000313" key="4">
    <source>
        <dbReference type="EMBL" id="GMG82869.1"/>
    </source>
</evidence>
<dbReference type="InterPro" id="IPR000182">
    <property type="entry name" value="GNAT_dom"/>
</dbReference>
<organism evidence="4 5">
    <name type="scientific">Paralimibaculum aggregatum</name>
    <dbReference type="NCBI Taxonomy" id="3036245"/>
    <lineage>
        <taxon>Bacteria</taxon>
        <taxon>Pseudomonadati</taxon>
        <taxon>Pseudomonadota</taxon>
        <taxon>Alphaproteobacteria</taxon>
        <taxon>Rhodobacterales</taxon>
        <taxon>Paracoccaceae</taxon>
        <taxon>Paralimibaculum</taxon>
    </lineage>
</organism>
<proteinExistence type="predicted"/>
<dbReference type="Gene3D" id="3.40.630.30">
    <property type="match status" value="1"/>
</dbReference>
<evidence type="ECO:0000313" key="5">
    <source>
        <dbReference type="Proteomes" id="UP001239909"/>
    </source>
</evidence>
<dbReference type="Proteomes" id="UP001239909">
    <property type="component" value="Unassembled WGS sequence"/>
</dbReference>